<name>S6B6G6_9CAUD</name>
<dbReference type="Proteomes" id="UP000014701">
    <property type="component" value="Segment"/>
</dbReference>
<evidence type="ECO:0000313" key="1">
    <source>
        <dbReference type="EMBL" id="BAN59682.1"/>
    </source>
</evidence>
<reference evidence="1 2" key="1">
    <citation type="submission" date="2013-02" db="EMBL/GenBank/DDBJ databases">
        <title>phiNIT1 genome sequensing.</title>
        <authorList>
            <person name="Ozaki T."/>
            <person name="Kaneko J."/>
        </authorList>
    </citation>
    <scope>NUCLEOTIDE SEQUENCE [LARGE SCALE GENOMIC DNA]</scope>
    <source>
        <strain evidence="1">PhiNIT1</strain>
    </source>
</reference>
<organism evidence="1 2">
    <name type="scientific">Bacillus phage phiNIT1</name>
    <dbReference type="NCBI Taxonomy" id="207656"/>
    <lineage>
        <taxon>Viruses</taxon>
        <taxon>Duplodnaviria</taxon>
        <taxon>Heunggongvirae</taxon>
        <taxon>Uroviricota</taxon>
        <taxon>Caudoviricetes</taxon>
        <taxon>Herelleviridae</taxon>
        <taxon>Bastillevirinae</taxon>
        <taxon>Nitunavirus</taxon>
        <taxon>Nitunavirus NIT1</taxon>
    </lineage>
</organism>
<gene>
    <name evidence="1" type="primary">orf102c</name>
</gene>
<dbReference type="GeneID" id="16511498"/>
<sequence>MIYVKKLNLKETPTTPVITVEQEEDLKKLVEKFPDKASAIKHVNTNYGIYPIGKGEPFGDYLGSLHDVNKDILVEIIATGKYAVTLRLKLHLNSLGRKQRGS</sequence>
<keyword evidence="2" id="KW-1185">Reference proteome</keyword>
<evidence type="ECO:0000313" key="2">
    <source>
        <dbReference type="Proteomes" id="UP000014701"/>
    </source>
</evidence>
<proteinExistence type="predicted"/>
<dbReference type="RefSeq" id="YP_008318450.1">
    <property type="nucleotide sequence ID" value="NC_021856.1"/>
</dbReference>
<protein>
    <submittedName>
        <fullName evidence="1">Uncharacterized protein</fullName>
    </submittedName>
</protein>
<accession>S6B6G6</accession>
<dbReference type="EMBL" id="AP013029">
    <property type="protein sequence ID" value="BAN59682.1"/>
    <property type="molecule type" value="Genomic_DNA"/>
</dbReference>
<dbReference type="KEGG" id="vg:16511498"/>